<gene>
    <name evidence="4" type="ORF">OSR52_17050</name>
</gene>
<evidence type="ECO:0000313" key="5">
    <source>
        <dbReference type="Proteomes" id="UP001153642"/>
    </source>
</evidence>
<dbReference type="Gene3D" id="2.60.40.3620">
    <property type="match status" value="2"/>
</dbReference>
<reference evidence="4" key="1">
    <citation type="submission" date="2022-11" db="EMBL/GenBank/DDBJ databases">
        <title>High-quality draft genome sequence of Galbibacter sp. strain CMA-7.</title>
        <authorList>
            <person name="Wei L."/>
            <person name="Dong C."/>
            <person name="Shao Z."/>
        </authorList>
    </citation>
    <scope>NUCLEOTIDE SEQUENCE</scope>
    <source>
        <strain evidence="4">CMA-7</strain>
    </source>
</reference>
<dbReference type="PROSITE" id="PS51257">
    <property type="entry name" value="PROKAR_LIPOPROTEIN"/>
    <property type="match status" value="1"/>
</dbReference>
<dbReference type="RefSeq" id="WP_277901201.1">
    <property type="nucleotide sequence ID" value="NZ_JAPMUA010000007.1"/>
</dbReference>
<feature type="domain" description="Outer membrane protein SusF/SusE-like C-terminal" evidence="3">
    <location>
        <begin position="269"/>
        <end position="351"/>
    </location>
</feature>
<feature type="signal peptide" evidence="1">
    <location>
        <begin position="1"/>
        <end position="21"/>
    </location>
</feature>
<keyword evidence="1" id="KW-0732">Signal</keyword>
<sequence length="356" mass="38577">MKKTTYLFVIIVASISFYACSSDDDFTFIAKPDPDGIAFENTFLDAYSISAENGDNLAERFIWNAVDFDAPTPIKYELQAAITESFESIDALANDITETNYGVTVKNMLDLATDAGLDNDPETEAPNTGTLYFRVRAYVGNDAANTVEQLSEAVPINVVLVEANDNDNTNDLLTTWGVVGDAAPNGWDGPDVPFIKTDDPDVIMAYVNLTDGEIKFRENNDWASNYGDTGADGTLEDAGDNIKVTAGSYKIAFNTNELTYSLEPYSWGLVGDATPNGWDGPDAPLTFDAATNTWNATTTLTDGEIKFRLNNDWGVNFGDNGTDGTIDNGGDNIPVTAGNYNITVNFDTLEYSLEAL</sequence>
<feature type="chain" id="PRO_5045328907" evidence="1">
    <location>
        <begin position="22"/>
        <end position="356"/>
    </location>
</feature>
<dbReference type="InterPro" id="IPR032187">
    <property type="entry name" value="SusF/SusE-like_C"/>
</dbReference>
<evidence type="ECO:0000256" key="1">
    <source>
        <dbReference type="SAM" id="SignalP"/>
    </source>
</evidence>
<protein>
    <submittedName>
        <fullName evidence="4">SusE domain-containing protein</fullName>
    </submittedName>
</protein>
<comment type="caution">
    <text evidence="4">The sequence shown here is derived from an EMBL/GenBank/DDBJ whole genome shotgun (WGS) entry which is preliminary data.</text>
</comment>
<dbReference type="InterPro" id="IPR025970">
    <property type="entry name" value="SusE"/>
</dbReference>
<dbReference type="CDD" id="cd12956">
    <property type="entry name" value="CBM_SusE-F_like"/>
    <property type="match status" value="2"/>
</dbReference>
<dbReference type="Proteomes" id="UP001153642">
    <property type="component" value="Unassembled WGS sequence"/>
</dbReference>
<evidence type="ECO:0000259" key="2">
    <source>
        <dbReference type="Pfam" id="PF14292"/>
    </source>
</evidence>
<dbReference type="EMBL" id="JAPMUA010000007">
    <property type="protein sequence ID" value="MDG3587569.1"/>
    <property type="molecule type" value="Genomic_DNA"/>
</dbReference>
<organism evidence="4 5">
    <name type="scientific">Galbibacter pacificus</name>
    <dbReference type="NCBI Taxonomy" id="2996052"/>
    <lineage>
        <taxon>Bacteria</taxon>
        <taxon>Pseudomonadati</taxon>
        <taxon>Bacteroidota</taxon>
        <taxon>Flavobacteriia</taxon>
        <taxon>Flavobacteriales</taxon>
        <taxon>Flavobacteriaceae</taxon>
        <taxon>Galbibacter</taxon>
    </lineage>
</organism>
<dbReference type="Pfam" id="PF14292">
    <property type="entry name" value="SusE"/>
    <property type="match status" value="1"/>
</dbReference>
<feature type="domain" description="Outer membrane protein SusF/SusE-like C-terminal" evidence="3">
    <location>
        <begin position="178"/>
        <end position="260"/>
    </location>
</feature>
<keyword evidence="5" id="KW-1185">Reference proteome</keyword>
<proteinExistence type="predicted"/>
<evidence type="ECO:0000259" key="3">
    <source>
        <dbReference type="Pfam" id="PF16411"/>
    </source>
</evidence>
<name>A0ABT6FWC9_9FLAO</name>
<evidence type="ECO:0000313" key="4">
    <source>
        <dbReference type="EMBL" id="MDG3587569.1"/>
    </source>
</evidence>
<feature type="domain" description="SusE outer membrane protein" evidence="2">
    <location>
        <begin position="23"/>
        <end position="135"/>
    </location>
</feature>
<dbReference type="Pfam" id="PF16411">
    <property type="entry name" value="SusF_SusE"/>
    <property type="match status" value="2"/>
</dbReference>
<accession>A0ABT6FWC9</accession>